<gene>
    <name evidence="1" type="ORF">J42TS3_27510</name>
</gene>
<dbReference type="SUPFAM" id="SSF55729">
    <property type="entry name" value="Acyl-CoA N-acyltransferases (Nat)"/>
    <property type="match status" value="1"/>
</dbReference>
<protein>
    <recommendedName>
        <fullName evidence="3">N-acetyltransferase domain-containing protein</fullName>
    </recommendedName>
</protein>
<accession>A0ABQ4MCJ9</accession>
<dbReference type="Gene3D" id="3.40.630.30">
    <property type="match status" value="1"/>
</dbReference>
<proteinExistence type="predicted"/>
<name>A0ABQ4MCJ9_9BACL</name>
<dbReference type="EMBL" id="BOSL01000008">
    <property type="protein sequence ID" value="GIP53716.1"/>
    <property type="molecule type" value="Genomic_DNA"/>
</dbReference>
<reference evidence="1 2" key="1">
    <citation type="submission" date="2021-03" db="EMBL/GenBank/DDBJ databases">
        <title>Antimicrobial resistance genes in bacteria isolated from Japanese honey, and their potential for conferring macrolide and lincosamide resistance in the American foulbrood pathogen Paenibacillus larvae.</title>
        <authorList>
            <person name="Okamoto M."/>
            <person name="Kumagai M."/>
            <person name="Kanamori H."/>
            <person name="Takamatsu D."/>
        </authorList>
    </citation>
    <scope>NUCLEOTIDE SEQUENCE [LARGE SCALE GENOMIC DNA]</scope>
    <source>
        <strain evidence="1 2">J42TS3</strain>
    </source>
</reference>
<organism evidence="1 2">
    <name type="scientific">Paenibacillus vini</name>
    <dbReference type="NCBI Taxonomy" id="1476024"/>
    <lineage>
        <taxon>Bacteria</taxon>
        <taxon>Bacillati</taxon>
        <taxon>Bacillota</taxon>
        <taxon>Bacilli</taxon>
        <taxon>Bacillales</taxon>
        <taxon>Paenibacillaceae</taxon>
        <taxon>Paenibacillus</taxon>
    </lineage>
</organism>
<keyword evidence="2" id="KW-1185">Reference proteome</keyword>
<evidence type="ECO:0000313" key="1">
    <source>
        <dbReference type="EMBL" id="GIP53716.1"/>
    </source>
</evidence>
<evidence type="ECO:0008006" key="3">
    <source>
        <dbReference type="Google" id="ProtNLM"/>
    </source>
</evidence>
<sequence length="100" mass="11673">MEIADIRIEGDRVSRGYGSITMNAILKLVDQMNIRFITGWISSVDWDHINRSERFYSKFGFECDLNHETKYGTITWINQSLGATREELKDLMNPIRARSE</sequence>
<dbReference type="Proteomes" id="UP000679992">
    <property type="component" value="Unassembled WGS sequence"/>
</dbReference>
<dbReference type="InterPro" id="IPR016181">
    <property type="entry name" value="Acyl_CoA_acyltransferase"/>
</dbReference>
<comment type="caution">
    <text evidence="1">The sequence shown here is derived from an EMBL/GenBank/DDBJ whole genome shotgun (WGS) entry which is preliminary data.</text>
</comment>
<evidence type="ECO:0000313" key="2">
    <source>
        <dbReference type="Proteomes" id="UP000679992"/>
    </source>
</evidence>